<dbReference type="PANTHER" id="PTHR43280">
    <property type="entry name" value="ARAC-FAMILY TRANSCRIPTIONAL REGULATOR"/>
    <property type="match status" value="1"/>
</dbReference>
<dbReference type="GO" id="GO:0003700">
    <property type="term" value="F:DNA-binding transcription factor activity"/>
    <property type="evidence" value="ECO:0007669"/>
    <property type="project" value="InterPro"/>
</dbReference>
<gene>
    <name evidence="6" type="ORF">PAT3040_06098</name>
</gene>
<evidence type="ECO:0000313" key="7">
    <source>
        <dbReference type="Proteomes" id="UP000245202"/>
    </source>
</evidence>
<dbReference type="SUPFAM" id="SSF46689">
    <property type="entry name" value="Homeodomain-like"/>
    <property type="match status" value="1"/>
</dbReference>
<reference evidence="6 7" key="1">
    <citation type="submission" date="2017-08" db="EMBL/GenBank/DDBJ databases">
        <title>Substantial Increase in Enzyme Production by Combined Drug-Resistance Mutations in Paenibacillus agaridevorans.</title>
        <authorList>
            <person name="Tanaka Y."/>
            <person name="Funane K."/>
            <person name="Hosaka T."/>
            <person name="Shiwa Y."/>
            <person name="Fujita N."/>
            <person name="Miyazaki T."/>
            <person name="Yoshikawa H."/>
            <person name="Murakami K."/>
            <person name="Kasahara K."/>
            <person name="Inaoka T."/>
            <person name="Hiraga Y."/>
            <person name="Ochi K."/>
        </authorList>
    </citation>
    <scope>NUCLEOTIDE SEQUENCE [LARGE SCALE GENOMIC DNA]</scope>
    <source>
        <strain evidence="6 7">T-3040</strain>
    </source>
</reference>
<evidence type="ECO:0000256" key="4">
    <source>
        <dbReference type="SAM" id="Phobius"/>
    </source>
</evidence>
<keyword evidence="1" id="KW-0805">Transcription regulation</keyword>
<evidence type="ECO:0000256" key="1">
    <source>
        <dbReference type="ARBA" id="ARBA00023015"/>
    </source>
</evidence>
<evidence type="ECO:0000256" key="3">
    <source>
        <dbReference type="ARBA" id="ARBA00023163"/>
    </source>
</evidence>
<dbReference type="SMART" id="SM00342">
    <property type="entry name" value="HTH_ARAC"/>
    <property type="match status" value="1"/>
</dbReference>
<dbReference type="Pfam" id="PF12833">
    <property type="entry name" value="HTH_18"/>
    <property type="match status" value="1"/>
</dbReference>
<dbReference type="Proteomes" id="UP000245202">
    <property type="component" value="Unassembled WGS sequence"/>
</dbReference>
<dbReference type="GO" id="GO:0043565">
    <property type="term" value="F:sequence-specific DNA binding"/>
    <property type="evidence" value="ECO:0007669"/>
    <property type="project" value="InterPro"/>
</dbReference>
<dbReference type="PROSITE" id="PS00041">
    <property type="entry name" value="HTH_ARAC_FAMILY_1"/>
    <property type="match status" value="1"/>
</dbReference>
<keyword evidence="7" id="KW-1185">Reference proteome</keyword>
<dbReference type="EMBL" id="BDQX01000394">
    <property type="protein sequence ID" value="GBG11297.1"/>
    <property type="molecule type" value="Genomic_DNA"/>
</dbReference>
<dbReference type="PANTHER" id="PTHR43280:SF10">
    <property type="entry name" value="REGULATORY PROTEIN POCR"/>
    <property type="match status" value="1"/>
</dbReference>
<dbReference type="AlphaFoldDB" id="A0A2R5EXM0"/>
<accession>A0A2R5EXM0</accession>
<sequence>MLMDTHRTYSDQANYKFAQTSAQTMDSWLNLIEQQVIMELNRNEKFQRFLYETESETEAFQFLKTQLSQTFNKVVQFNHLIDSIYVYRDIDQTVLSSRSFRQLGEFGDKEFVSRLASEALTEQWSSVRTYNEYHPLLEYKVEGQNVRVISYVRKVPLFMSKNGLLVININVNRLETLLRENAGDSVGYVRMVDSEGNIIAATTNIPEEAKAVSEVHSSVSGYFYESGWTSKDISEEVFSFLNLWIAAGTVGVIAITVGMLWLLRRFAHPIDSLINRLTSKRQFNRLDFEYLDNLMDELIHQASEYHFASNQYHDITRKQWFREVLNGERTISREDWEMHAYEEGMAQEWTASRVLVFEIDHYKDFQEKYTPNDQSLFKFAIEQVVKEMVGEDGIRIWTTWLSSEQLTVIAHGEPHDQAQRIKQWVKVHLPLTMSIGISGVVEEPCQIAESREEALELLSYKATQGIDRIYTAIPNSERSQLEILNVIEMTAQAAYTLRMGTDDWREQMIQVFDTIELSVTSRSRLLTLFQYMNFCLSKVIKEGPESYRDTFDKSIEPQLINLLDRFETVHEYRDGWLTAVNALADELEQLRAGNHKYEVFKQIEQYMKQCFHDPDLSLAKISEHFCLSNSHMSRLIKEATGVNWTDYVTELRVRHAKILLSTTNKSIQEIGVECGYLHQVSFGRVFKKQVGFAPGDYRKQAVLKKETAV</sequence>
<dbReference type="Pfam" id="PF17853">
    <property type="entry name" value="GGDEF_2"/>
    <property type="match status" value="1"/>
</dbReference>
<comment type="caution">
    <text evidence="6">The sequence shown here is derived from an EMBL/GenBank/DDBJ whole genome shotgun (WGS) entry which is preliminary data.</text>
</comment>
<keyword evidence="4" id="KW-1133">Transmembrane helix</keyword>
<feature type="transmembrane region" description="Helical" evidence="4">
    <location>
        <begin position="241"/>
        <end position="263"/>
    </location>
</feature>
<proteinExistence type="predicted"/>
<name>A0A2R5EXM0_9BACL</name>
<feature type="domain" description="HTH araC/xylS-type" evidence="5">
    <location>
        <begin position="601"/>
        <end position="700"/>
    </location>
</feature>
<keyword evidence="4" id="KW-0812">Transmembrane</keyword>
<dbReference type="InterPro" id="IPR041522">
    <property type="entry name" value="CdaR_GGDEF"/>
</dbReference>
<keyword evidence="3" id="KW-0804">Transcription</keyword>
<dbReference type="InterPro" id="IPR009057">
    <property type="entry name" value="Homeodomain-like_sf"/>
</dbReference>
<dbReference type="PROSITE" id="PS01124">
    <property type="entry name" value="HTH_ARAC_FAMILY_2"/>
    <property type="match status" value="1"/>
</dbReference>
<evidence type="ECO:0000259" key="5">
    <source>
        <dbReference type="PROSITE" id="PS01124"/>
    </source>
</evidence>
<protein>
    <recommendedName>
        <fullName evidence="5">HTH araC/xylS-type domain-containing protein</fullName>
    </recommendedName>
</protein>
<evidence type="ECO:0000256" key="2">
    <source>
        <dbReference type="ARBA" id="ARBA00023125"/>
    </source>
</evidence>
<dbReference type="Gene3D" id="1.10.10.60">
    <property type="entry name" value="Homeodomain-like"/>
    <property type="match status" value="2"/>
</dbReference>
<dbReference type="InterPro" id="IPR018062">
    <property type="entry name" value="HTH_AraC-typ_CS"/>
</dbReference>
<keyword evidence="2" id="KW-0238">DNA-binding</keyword>
<organism evidence="6 7">
    <name type="scientific">Paenibacillus agaridevorans</name>
    <dbReference type="NCBI Taxonomy" id="171404"/>
    <lineage>
        <taxon>Bacteria</taxon>
        <taxon>Bacillati</taxon>
        <taxon>Bacillota</taxon>
        <taxon>Bacilli</taxon>
        <taxon>Bacillales</taxon>
        <taxon>Paenibacillaceae</taxon>
        <taxon>Paenibacillus</taxon>
    </lineage>
</organism>
<keyword evidence="4" id="KW-0472">Membrane</keyword>
<dbReference type="InterPro" id="IPR018060">
    <property type="entry name" value="HTH_AraC"/>
</dbReference>
<evidence type="ECO:0000313" key="6">
    <source>
        <dbReference type="EMBL" id="GBG11297.1"/>
    </source>
</evidence>